<name>W5L3S9_ASTMX</name>
<dbReference type="InterPro" id="IPR029625">
    <property type="entry name" value="FAM169"/>
</dbReference>
<feature type="compositionally biased region" description="Acidic residues" evidence="1">
    <location>
        <begin position="803"/>
        <end position="812"/>
    </location>
</feature>
<feature type="region of interest" description="Disordered" evidence="1">
    <location>
        <begin position="314"/>
        <end position="975"/>
    </location>
</feature>
<feature type="compositionally biased region" description="Acidic residues" evidence="1">
    <location>
        <begin position="600"/>
        <end position="612"/>
    </location>
</feature>
<dbReference type="PANTHER" id="PTHR22442:SF3">
    <property type="entry name" value="SOLUBLE LAMIN-ASSOCIATED PROTEIN OF 75 KDA"/>
    <property type="match status" value="1"/>
</dbReference>
<evidence type="ECO:0000313" key="2">
    <source>
        <dbReference type="Ensembl" id="ENSAMXP00000014491.2"/>
    </source>
</evidence>
<dbReference type="eggNOG" id="KOG1808">
    <property type="taxonomic scope" value="Eukaryota"/>
</dbReference>
<accession>W5L3S9</accession>
<feature type="compositionally biased region" description="Acidic residues" evidence="1">
    <location>
        <begin position="932"/>
        <end position="947"/>
    </location>
</feature>
<protein>
    <submittedName>
        <fullName evidence="2">Soluble lamin-associated protein of 75 kDa</fullName>
    </submittedName>
</protein>
<feature type="compositionally biased region" description="Basic and acidic residues" evidence="1">
    <location>
        <begin position="526"/>
        <end position="544"/>
    </location>
</feature>
<dbReference type="Proteomes" id="UP000018467">
    <property type="component" value="Unassembled WGS sequence"/>
</dbReference>
<feature type="compositionally biased region" description="Basic and acidic residues" evidence="1">
    <location>
        <begin position="905"/>
        <end position="931"/>
    </location>
</feature>
<reference evidence="3" key="2">
    <citation type="journal article" date="2014" name="Nat. Commun.">
        <title>The cavefish genome reveals candidate genes for eye loss.</title>
        <authorList>
            <person name="McGaugh S.E."/>
            <person name="Gross J.B."/>
            <person name="Aken B."/>
            <person name="Blin M."/>
            <person name="Borowsky R."/>
            <person name="Chalopin D."/>
            <person name="Hinaux H."/>
            <person name="Jeffery W.R."/>
            <person name="Keene A."/>
            <person name="Ma L."/>
            <person name="Minx P."/>
            <person name="Murphy D."/>
            <person name="O'Quin K.E."/>
            <person name="Retaux S."/>
            <person name="Rohner N."/>
            <person name="Searle S.M."/>
            <person name="Stahl B.A."/>
            <person name="Tabin C."/>
            <person name="Volff J.N."/>
            <person name="Yoshizawa M."/>
            <person name="Warren W.C."/>
        </authorList>
    </citation>
    <scope>NUCLEOTIDE SEQUENCE [LARGE SCALE GENOMIC DNA]</scope>
    <source>
        <strain evidence="3">female</strain>
    </source>
</reference>
<proteinExistence type="predicted"/>
<keyword evidence="3" id="KW-1185">Reference proteome</keyword>
<dbReference type="STRING" id="7994.ENSAMXP00000014491"/>
<dbReference type="GeneTree" id="ENSGT00510000048902"/>
<dbReference type="InterPro" id="IPR016181">
    <property type="entry name" value="Acyl_CoA_acyltransferase"/>
</dbReference>
<dbReference type="SUPFAM" id="SSF55729">
    <property type="entry name" value="Acyl-CoA N-acyltransferases (Nat)"/>
    <property type="match status" value="1"/>
</dbReference>
<feature type="compositionally biased region" description="Basic and acidic residues" evidence="1">
    <location>
        <begin position="345"/>
        <end position="354"/>
    </location>
</feature>
<feature type="compositionally biased region" description="Acidic residues" evidence="1">
    <location>
        <begin position="844"/>
        <end position="860"/>
    </location>
</feature>
<feature type="compositionally biased region" description="Basic and acidic residues" evidence="1">
    <location>
        <begin position="763"/>
        <end position="778"/>
    </location>
</feature>
<feature type="compositionally biased region" description="Basic and acidic residues" evidence="1">
    <location>
        <begin position="425"/>
        <end position="437"/>
    </location>
</feature>
<feature type="compositionally biased region" description="Basic and acidic residues" evidence="1">
    <location>
        <begin position="454"/>
        <end position="464"/>
    </location>
</feature>
<dbReference type="PANTHER" id="PTHR22442">
    <property type="match status" value="1"/>
</dbReference>
<evidence type="ECO:0000313" key="3">
    <source>
        <dbReference type="Proteomes" id="UP000018467"/>
    </source>
</evidence>
<reference evidence="2" key="4">
    <citation type="submission" date="2025-09" db="UniProtKB">
        <authorList>
            <consortium name="Ensembl"/>
        </authorList>
    </citation>
    <scope>IDENTIFICATION</scope>
</reference>
<sequence>MEFPVDVLEAIGHEELESSAHSYMSDLLYVDPDHSQYLSLTTGRKVRISLSNVGFVPLYGANLKHKVLALFAPEDQFTAVALLLDDKWYAVDDILRTADSSREGLIKVRSVGERIVLYVLNRIVYRTSEMSAGEVPFLCHGENDFAKILWKNGEAVGFYSVKPKGSLCSNFVSQCYLLPVMDSIFVRRGHRGQGHGLQMLEDFVDSFKDDELGMKFPLSPAMSQVCRHYLDRYPADVDLLWEVEGVGGPYQRTRVASKLSTHTLKGRLLSCGKDDSRNGQTTPDKMEMTEETSLDITEEIIVVNKRLKVAEEMDDTPISTRTRSSEHKWKKRMREEKEETEGESQPEKISRVEEPEPVFTPAAVTLEGEGGDAGKEAEDLTPADGAGEETVGTEAPAVELESVEQALEVNGKLAEEQQEEEEEDAAGKEAQGNKEAEPALQNGTSGEEEEGMEVEERVEEKDGMDTVDTPEEAATEDLKEEGEEKLEEEASPEAEEHQEEVVSPAAEEEGADENKLEEDTPPAAEEEQKVDGISVSEEKEVKEKEEEETELSEEKKDVAPVDEEELDAAAEAADECEVAPEAEEKQEVAPEAEEKQEVAPEAEEIQEGEALEAEEKQEVAPEAEEKQEVAPEAEEKQEVAPEAEEKQEVAPEAEEKQEVAPEAEEKQEVAPEAEEKKEIAPELEERQEVAPEVEEKKEIAPEVEERQEVAPEVEEKKEIAPEVEERQEVAPEVEENQEVATEMEDKQTATPEAEEIQEAAPEVTKKQEAASSDDKANESELPPAEENVEEPADVPSEAQGQEEIMETEETPVEQEVVMEASEELPKDEGIQPATEGGNISLEEQGGDEENVSAVEEDECREDSSPAPDVRVLRGGRSKPVPSTPKRSSKRLSRKEVLTEDEEKEEEKMMIDEEKAAEDKEMAPAEEEKVTAEEEEAEHSSEEEEEPPVIDRRVLRGKIKVVQTTSQPRAKRRSRI</sequence>
<reference evidence="3" key="1">
    <citation type="submission" date="2013-03" db="EMBL/GenBank/DDBJ databases">
        <authorList>
            <person name="Jeffery W."/>
            <person name="Warren W."/>
            <person name="Wilson R.K."/>
        </authorList>
    </citation>
    <scope>NUCLEOTIDE SEQUENCE</scope>
    <source>
        <strain evidence="3">female</strain>
    </source>
</reference>
<dbReference type="InParanoid" id="W5L3S9"/>
<reference evidence="2" key="3">
    <citation type="submission" date="2025-08" db="UniProtKB">
        <authorList>
            <consortium name="Ensembl"/>
        </authorList>
    </citation>
    <scope>IDENTIFICATION</scope>
</reference>
<feature type="compositionally biased region" description="Acidic residues" evidence="1">
    <location>
        <begin position="560"/>
        <end position="581"/>
    </location>
</feature>
<evidence type="ECO:0000256" key="1">
    <source>
        <dbReference type="SAM" id="MobiDB-lite"/>
    </source>
</evidence>
<dbReference type="CDD" id="cd04301">
    <property type="entry name" value="NAT_SF"/>
    <property type="match status" value="1"/>
</dbReference>
<organism evidence="2 3">
    <name type="scientific">Astyanax mexicanus</name>
    <name type="common">Blind cave fish</name>
    <name type="synonym">Astyanax fasciatus mexicanus</name>
    <dbReference type="NCBI Taxonomy" id="7994"/>
    <lineage>
        <taxon>Eukaryota</taxon>
        <taxon>Metazoa</taxon>
        <taxon>Chordata</taxon>
        <taxon>Craniata</taxon>
        <taxon>Vertebrata</taxon>
        <taxon>Euteleostomi</taxon>
        <taxon>Actinopterygii</taxon>
        <taxon>Neopterygii</taxon>
        <taxon>Teleostei</taxon>
        <taxon>Ostariophysi</taxon>
        <taxon>Characiformes</taxon>
        <taxon>Characoidei</taxon>
        <taxon>Acestrorhamphidae</taxon>
        <taxon>Acestrorhamphinae</taxon>
        <taxon>Astyanax</taxon>
    </lineage>
</organism>
<feature type="compositionally biased region" description="Basic and acidic residues" evidence="1">
    <location>
        <begin position="323"/>
        <end position="337"/>
    </location>
</feature>
<dbReference type="Ensembl" id="ENSAMXT00000014491.2">
    <property type="protein sequence ID" value="ENSAMXP00000014491.2"/>
    <property type="gene ID" value="ENSAMXG00000014081.2"/>
</dbReference>
<dbReference type="Bgee" id="ENSAMXG00000014081">
    <property type="expression patterns" value="Expressed in muscle tissue and 12 other cell types or tissues"/>
</dbReference>
<feature type="compositionally biased region" description="Basic and acidic residues" evidence="1">
    <location>
        <begin position="613"/>
        <end position="729"/>
    </location>
</feature>
<feature type="compositionally biased region" description="Basic and acidic residues" evidence="1">
    <location>
        <begin position="582"/>
        <end position="598"/>
    </location>
</feature>
<feature type="compositionally biased region" description="Acidic residues" evidence="1">
    <location>
        <begin position="468"/>
        <end position="498"/>
    </location>
</feature>
<dbReference type="HOGENOM" id="CLU_341589_0_0_1"/>
<dbReference type="AlphaFoldDB" id="W5L3S9"/>